<dbReference type="InterPro" id="IPR006201">
    <property type="entry name" value="Neur_channel"/>
</dbReference>
<keyword evidence="5 11" id="KW-0812">Transmembrane</keyword>
<evidence type="ECO:0000256" key="7">
    <source>
        <dbReference type="ARBA" id="ARBA00022989"/>
    </source>
</evidence>
<dbReference type="Pfam" id="PF02932">
    <property type="entry name" value="Neur_chan_memb"/>
    <property type="match status" value="1"/>
</dbReference>
<keyword evidence="6" id="KW-0732">Signal</keyword>
<proteinExistence type="predicted"/>
<dbReference type="PANTHER" id="PTHR18945">
    <property type="entry name" value="NEUROTRANSMITTER GATED ION CHANNEL"/>
    <property type="match status" value="1"/>
</dbReference>
<evidence type="ECO:0000256" key="5">
    <source>
        <dbReference type="ARBA" id="ARBA00022692"/>
    </source>
</evidence>
<keyword evidence="8" id="KW-0406">Ion transport</keyword>
<evidence type="ECO:0000256" key="8">
    <source>
        <dbReference type="ARBA" id="ARBA00023065"/>
    </source>
</evidence>
<keyword evidence="3" id="KW-0813">Transport</keyword>
<comment type="subcellular location">
    <subcellularLocation>
        <location evidence="2">Cell membrane</location>
    </subcellularLocation>
    <subcellularLocation>
        <location evidence="1">Membrane</location>
        <topology evidence="1">Multi-pass membrane protein</topology>
    </subcellularLocation>
</comment>
<keyword evidence="4" id="KW-1003">Cell membrane</keyword>
<evidence type="ECO:0000313" key="15">
    <source>
        <dbReference type="Proteomes" id="UP000728032"/>
    </source>
</evidence>
<evidence type="ECO:0000256" key="3">
    <source>
        <dbReference type="ARBA" id="ARBA00022448"/>
    </source>
</evidence>
<dbReference type="OrthoDB" id="3176171at2759"/>
<evidence type="ECO:0000256" key="4">
    <source>
        <dbReference type="ARBA" id="ARBA00022475"/>
    </source>
</evidence>
<feature type="transmembrane region" description="Helical" evidence="11">
    <location>
        <begin position="208"/>
        <end position="230"/>
    </location>
</feature>
<organism evidence="14">
    <name type="scientific">Oppiella nova</name>
    <dbReference type="NCBI Taxonomy" id="334625"/>
    <lineage>
        <taxon>Eukaryota</taxon>
        <taxon>Metazoa</taxon>
        <taxon>Ecdysozoa</taxon>
        <taxon>Arthropoda</taxon>
        <taxon>Chelicerata</taxon>
        <taxon>Arachnida</taxon>
        <taxon>Acari</taxon>
        <taxon>Acariformes</taxon>
        <taxon>Sarcoptiformes</taxon>
        <taxon>Oribatida</taxon>
        <taxon>Brachypylina</taxon>
        <taxon>Oppioidea</taxon>
        <taxon>Oppiidae</taxon>
        <taxon>Oppiella</taxon>
    </lineage>
</organism>
<evidence type="ECO:0000256" key="11">
    <source>
        <dbReference type="SAM" id="Phobius"/>
    </source>
</evidence>
<dbReference type="InterPro" id="IPR006028">
    <property type="entry name" value="GABAA/Glycine_rcpt"/>
</dbReference>
<dbReference type="CDD" id="cd19049">
    <property type="entry name" value="LGIC_TM_anion"/>
    <property type="match status" value="1"/>
</dbReference>
<dbReference type="Gene3D" id="1.20.58.390">
    <property type="entry name" value="Neurotransmitter-gated ion-channel transmembrane domain"/>
    <property type="match status" value="1"/>
</dbReference>
<sequence length="363" mass="41967">MGELTIEGSEWHLDRVWSPKLRVPNNKNPSALDRDAKIVLLRVNTDGYVKVRKRLNLDLYCQMNFQYYPFDTQVCDVSFISSDLSDDHMLVDWTTDEKSFTSDTNFYMTGFALQSIRLKSESIKTKDENFSSVSVVFYLKREWTRYLLDIYLPTFLVIIVSWMSFWMDITATPARITLGITTMLTFVTVAKEARERLPTISYVNALDIWFVVCTGFIFLSLIEFSVITYISRAEKRKIREIKTLRRNISQSQLSLASEDSQFTFTANDGKQLCASKNSERFPFEGIEIKVPRSPKLNERPTLMIPGSPSLKKHNFIVTPPDTPQTPNFDISPDNSYDPLKKTPVEIAESIDRKCRIIFPVMFK</sequence>
<dbReference type="SUPFAM" id="SSF90112">
    <property type="entry name" value="Neurotransmitter-gated ion-channel transmembrane pore"/>
    <property type="match status" value="1"/>
</dbReference>
<gene>
    <name evidence="14" type="ORF">ONB1V03_LOCUS7019</name>
</gene>
<evidence type="ECO:0000256" key="6">
    <source>
        <dbReference type="ARBA" id="ARBA00022729"/>
    </source>
</evidence>
<dbReference type="AlphaFoldDB" id="A0A7R9LW25"/>
<evidence type="ECO:0000259" key="13">
    <source>
        <dbReference type="Pfam" id="PF02932"/>
    </source>
</evidence>
<keyword evidence="15" id="KW-1185">Reference proteome</keyword>
<evidence type="ECO:0000256" key="1">
    <source>
        <dbReference type="ARBA" id="ARBA00004141"/>
    </source>
</evidence>
<name>A0A7R9LW25_9ACAR</name>
<dbReference type="InterPro" id="IPR018000">
    <property type="entry name" value="Neurotransmitter_ion_chnl_CS"/>
</dbReference>
<keyword evidence="9 11" id="KW-0472">Membrane</keyword>
<dbReference type="PROSITE" id="PS00236">
    <property type="entry name" value="NEUROTR_ION_CHANNEL"/>
    <property type="match status" value="1"/>
</dbReference>
<protein>
    <submittedName>
        <fullName evidence="14">Uncharacterized protein</fullName>
    </submittedName>
</protein>
<dbReference type="InterPro" id="IPR038050">
    <property type="entry name" value="Neuro_actylchol_rec"/>
</dbReference>
<keyword evidence="7 11" id="KW-1133">Transmembrane helix</keyword>
<accession>A0A7R9LW25</accession>
<keyword evidence="10" id="KW-0407">Ion channel</keyword>
<dbReference type="InterPro" id="IPR036719">
    <property type="entry name" value="Neuro-gated_channel_TM_sf"/>
</dbReference>
<evidence type="ECO:0000256" key="2">
    <source>
        <dbReference type="ARBA" id="ARBA00004236"/>
    </source>
</evidence>
<dbReference type="EMBL" id="CAJPVJ010003400">
    <property type="protein sequence ID" value="CAG2167516.1"/>
    <property type="molecule type" value="Genomic_DNA"/>
</dbReference>
<reference evidence="14" key="1">
    <citation type="submission" date="2020-11" db="EMBL/GenBank/DDBJ databases">
        <authorList>
            <person name="Tran Van P."/>
        </authorList>
    </citation>
    <scope>NUCLEOTIDE SEQUENCE</scope>
</reference>
<dbReference type="PRINTS" id="PR00253">
    <property type="entry name" value="GABAARECEPTR"/>
</dbReference>
<feature type="transmembrane region" description="Helical" evidence="11">
    <location>
        <begin position="146"/>
        <end position="165"/>
    </location>
</feature>
<dbReference type="Gene3D" id="2.70.170.10">
    <property type="entry name" value="Neurotransmitter-gated ion-channel ligand-binding domain"/>
    <property type="match status" value="1"/>
</dbReference>
<evidence type="ECO:0000256" key="10">
    <source>
        <dbReference type="ARBA" id="ARBA00023303"/>
    </source>
</evidence>
<dbReference type="GO" id="GO:0004888">
    <property type="term" value="F:transmembrane signaling receptor activity"/>
    <property type="evidence" value="ECO:0007669"/>
    <property type="project" value="InterPro"/>
</dbReference>
<dbReference type="GO" id="GO:0099095">
    <property type="term" value="F:ligand-gated monoatomic anion channel activity"/>
    <property type="evidence" value="ECO:0007669"/>
    <property type="project" value="UniProtKB-ARBA"/>
</dbReference>
<dbReference type="GO" id="GO:0005886">
    <property type="term" value="C:plasma membrane"/>
    <property type="evidence" value="ECO:0007669"/>
    <property type="project" value="UniProtKB-SubCell"/>
</dbReference>
<dbReference type="SUPFAM" id="SSF63712">
    <property type="entry name" value="Nicotinic receptor ligand binding domain-like"/>
    <property type="match status" value="1"/>
</dbReference>
<feature type="domain" description="Neurotransmitter-gated ion-channel ligand-binding" evidence="12">
    <location>
        <begin position="12"/>
        <end position="142"/>
    </location>
</feature>
<feature type="domain" description="Neurotransmitter-gated ion-channel transmembrane" evidence="13">
    <location>
        <begin position="150"/>
        <end position="362"/>
    </location>
</feature>
<dbReference type="InterPro" id="IPR036734">
    <property type="entry name" value="Neur_chan_lig-bd_sf"/>
</dbReference>
<dbReference type="InterPro" id="IPR006202">
    <property type="entry name" value="Neur_chan_lig-bd"/>
</dbReference>
<evidence type="ECO:0000259" key="12">
    <source>
        <dbReference type="Pfam" id="PF02931"/>
    </source>
</evidence>
<dbReference type="GO" id="GO:0005230">
    <property type="term" value="F:extracellular ligand-gated monoatomic ion channel activity"/>
    <property type="evidence" value="ECO:0007669"/>
    <property type="project" value="InterPro"/>
</dbReference>
<evidence type="ECO:0000313" key="14">
    <source>
        <dbReference type="EMBL" id="CAD7648952.1"/>
    </source>
</evidence>
<dbReference type="EMBL" id="OC918225">
    <property type="protein sequence ID" value="CAD7648952.1"/>
    <property type="molecule type" value="Genomic_DNA"/>
</dbReference>
<dbReference type="Proteomes" id="UP000728032">
    <property type="component" value="Unassembled WGS sequence"/>
</dbReference>
<dbReference type="InterPro" id="IPR006029">
    <property type="entry name" value="Neurotrans-gated_channel_TM"/>
</dbReference>
<dbReference type="GO" id="GO:0005254">
    <property type="term" value="F:chloride channel activity"/>
    <property type="evidence" value="ECO:0007669"/>
    <property type="project" value="UniProtKB-ARBA"/>
</dbReference>
<evidence type="ECO:0000256" key="9">
    <source>
        <dbReference type="ARBA" id="ARBA00023136"/>
    </source>
</evidence>
<dbReference type="Pfam" id="PF02931">
    <property type="entry name" value="Neur_chan_LBD"/>
    <property type="match status" value="1"/>
</dbReference>